<evidence type="ECO:0000256" key="1">
    <source>
        <dbReference type="ARBA" id="ARBA00005254"/>
    </source>
</evidence>
<dbReference type="FunFam" id="1.10.12.10:FF:000001">
    <property type="entry name" value="Probable enoyl-CoA hydratase, mitochondrial"/>
    <property type="match status" value="1"/>
</dbReference>
<dbReference type="GO" id="GO:0006635">
    <property type="term" value="P:fatty acid beta-oxidation"/>
    <property type="evidence" value="ECO:0007669"/>
    <property type="project" value="TreeGrafter"/>
</dbReference>
<comment type="caution">
    <text evidence="4">The sequence shown here is derived from an EMBL/GenBank/DDBJ whole genome shotgun (WGS) entry which is preliminary data.</text>
</comment>
<dbReference type="AlphaFoldDB" id="A0A562ZJ09"/>
<dbReference type="InterPro" id="IPR029045">
    <property type="entry name" value="ClpP/crotonase-like_dom_sf"/>
</dbReference>
<name>A0A562ZJ09_9BURK</name>
<organism evidence="4 5">
    <name type="scientific">Caenimonas sedimenti</name>
    <dbReference type="NCBI Taxonomy" id="2596921"/>
    <lineage>
        <taxon>Bacteria</taxon>
        <taxon>Pseudomonadati</taxon>
        <taxon>Pseudomonadota</taxon>
        <taxon>Betaproteobacteria</taxon>
        <taxon>Burkholderiales</taxon>
        <taxon>Comamonadaceae</taxon>
        <taxon>Caenimonas</taxon>
    </lineage>
</organism>
<dbReference type="RefSeq" id="WP_145895388.1">
    <property type="nucleotide sequence ID" value="NZ_VOBQ01000019.1"/>
</dbReference>
<dbReference type="GO" id="GO:0016836">
    <property type="term" value="F:hydro-lyase activity"/>
    <property type="evidence" value="ECO:0007669"/>
    <property type="project" value="UniProtKB-ARBA"/>
</dbReference>
<dbReference type="PANTHER" id="PTHR11941">
    <property type="entry name" value="ENOYL-COA HYDRATASE-RELATED"/>
    <property type="match status" value="1"/>
</dbReference>
<protein>
    <submittedName>
        <fullName evidence="4">Crotonase</fullName>
    </submittedName>
</protein>
<dbReference type="InterPro" id="IPR001753">
    <property type="entry name" value="Enoyl-CoA_hydra/iso"/>
</dbReference>
<dbReference type="OrthoDB" id="9807606at2"/>
<accession>A0A562ZJ09</accession>
<dbReference type="Gene3D" id="3.90.226.10">
    <property type="entry name" value="2-enoyl-CoA Hydratase, Chain A, domain 1"/>
    <property type="match status" value="1"/>
</dbReference>
<dbReference type="SUPFAM" id="SSF52096">
    <property type="entry name" value="ClpP/crotonase"/>
    <property type="match status" value="1"/>
</dbReference>
<gene>
    <name evidence="4" type="ORF">FN976_22855</name>
</gene>
<evidence type="ECO:0000313" key="5">
    <source>
        <dbReference type="Proteomes" id="UP000318199"/>
    </source>
</evidence>
<dbReference type="Pfam" id="PF00378">
    <property type="entry name" value="ECH_1"/>
    <property type="match status" value="1"/>
</dbReference>
<dbReference type="PANTHER" id="PTHR11941:SF54">
    <property type="entry name" value="ENOYL-COA HYDRATASE, MITOCHONDRIAL"/>
    <property type="match status" value="1"/>
</dbReference>
<evidence type="ECO:0000256" key="3">
    <source>
        <dbReference type="RuleBase" id="RU003707"/>
    </source>
</evidence>
<comment type="similarity">
    <text evidence="1 3">Belongs to the enoyl-CoA hydratase/isomerase family.</text>
</comment>
<dbReference type="FunFam" id="3.90.226.10:FF:000009">
    <property type="entry name" value="Carnitinyl-CoA dehydratase"/>
    <property type="match status" value="1"/>
</dbReference>
<keyword evidence="5" id="KW-1185">Reference proteome</keyword>
<proteinExistence type="inferred from homology"/>
<sequence>MNFETLLYEVRDGVALVTLNRPDRMNSIGGPMKDELRIVFTDLARNDDSVRTVVITGAGDKAFCAGADIKERAGSTLPLPAYHLKQKATHELFRTIETFEKPVIAAINGVALGGGLEIALCADVRIAARHAKLGLPEARIGALPAAGGTQRLPRLVGPGWAKQLMLTCDHIDAEQALRIGLVTEVTDAGQLLPAALAMAARMAANAPLSLRFIKHAIDLGLQVGIEAGLEYERYAAAIVVSSEDRKEGMRAFVEKRKPVFRGI</sequence>
<dbReference type="CDD" id="cd06558">
    <property type="entry name" value="crotonase-like"/>
    <property type="match status" value="1"/>
</dbReference>
<evidence type="ECO:0000313" key="4">
    <source>
        <dbReference type="EMBL" id="TWO68473.1"/>
    </source>
</evidence>
<dbReference type="Gene3D" id="1.10.12.10">
    <property type="entry name" value="Lyase 2-enoyl-coa Hydratase, Chain A, domain 2"/>
    <property type="match status" value="1"/>
</dbReference>
<dbReference type="InterPro" id="IPR018376">
    <property type="entry name" value="Enoyl-CoA_hyd/isom_CS"/>
</dbReference>
<dbReference type="EMBL" id="VOBQ01000019">
    <property type="protein sequence ID" value="TWO68473.1"/>
    <property type="molecule type" value="Genomic_DNA"/>
</dbReference>
<evidence type="ECO:0000256" key="2">
    <source>
        <dbReference type="ARBA" id="ARBA00023239"/>
    </source>
</evidence>
<dbReference type="Proteomes" id="UP000318199">
    <property type="component" value="Unassembled WGS sequence"/>
</dbReference>
<dbReference type="PROSITE" id="PS00166">
    <property type="entry name" value="ENOYL_COA_HYDRATASE"/>
    <property type="match status" value="1"/>
</dbReference>
<keyword evidence="2" id="KW-0456">Lyase</keyword>
<reference evidence="4 5" key="1">
    <citation type="submission" date="2019-07" db="EMBL/GenBank/DDBJ databases">
        <title>Caenimonas sedimenti sp. nov., isolated from activated sludge.</title>
        <authorList>
            <person name="Xu J."/>
        </authorList>
    </citation>
    <scope>NUCLEOTIDE SEQUENCE [LARGE SCALE GENOMIC DNA]</scope>
    <source>
        <strain evidence="4 5">HX-9-20</strain>
    </source>
</reference>
<dbReference type="InterPro" id="IPR014748">
    <property type="entry name" value="Enoyl-CoA_hydra_C"/>
</dbReference>